<gene>
    <name evidence="4" type="ORF">KFE25_003319</name>
</gene>
<keyword evidence="2" id="KW-1133">Transmembrane helix</keyword>
<dbReference type="PANTHER" id="PTHR33741:SF5">
    <property type="entry name" value="TRANSMEMBRANE PROTEIN DDB_G0269096-RELATED"/>
    <property type="match status" value="1"/>
</dbReference>
<feature type="transmembrane region" description="Helical" evidence="2">
    <location>
        <begin position="178"/>
        <end position="199"/>
    </location>
</feature>
<feature type="transmembrane region" description="Helical" evidence="2">
    <location>
        <begin position="108"/>
        <end position="128"/>
    </location>
</feature>
<evidence type="ECO:0000313" key="5">
    <source>
        <dbReference type="Proteomes" id="UP000751190"/>
    </source>
</evidence>
<name>A0A8J6CAN1_DIALT</name>
<sequence>MRGKSTTPVLPPSTPRSDDGARNARTPSAALAQPAPTPPPAHSPWVASPVSAFIGSFLGLGGLFVIENYLRTVHLLPDPMLAIGSFAAVATLLYAAPSAPLGKPLNLFYGHALAIFASLAVYHAQLLVGWPQDLSVALAPSLSIALMVQQKVTHPPAAACSFIFASQLRAHAQPLGGAAFLLLPGLVGCAYMLLVQWAVHRAADALYACRHSRARSNEQPDIV</sequence>
<dbReference type="OMA" id="FFSHITA"/>
<dbReference type="Proteomes" id="UP000751190">
    <property type="component" value="Unassembled WGS sequence"/>
</dbReference>
<dbReference type="PANTHER" id="PTHR33741">
    <property type="entry name" value="TRANSMEMBRANE PROTEIN DDB_G0269096-RELATED"/>
    <property type="match status" value="1"/>
</dbReference>
<keyword evidence="5" id="KW-1185">Reference proteome</keyword>
<dbReference type="AlphaFoldDB" id="A0A8J6CAN1"/>
<keyword evidence="2" id="KW-0472">Membrane</keyword>
<protein>
    <recommendedName>
        <fullName evidence="3">HPP transmembrane region domain-containing protein</fullName>
    </recommendedName>
</protein>
<evidence type="ECO:0000256" key="2">
    <source>
        <dbReference type="SAM" id="Phobius"/>
    </source>
</evidence>
<dbReference type="Pfam" id="PF04982">
    <property type="entry name" value="TM_HPP"/>
    <property type="match status" value="1"/>
</dbReference>
<evidence type="ECO:0000256" key="1">
    <source>
        <dbReference type="SAM" id="MobiDB-lite"/>
    </source>
</evidence>
<comment type="caution">
    <text evidence="4">The sequence shown here is derived from an EMBL/GenBank/DDBJ whole genome shotgun (WGS) entry which is preliminary data.</text>
</comment>
<dbReference type="InterPro" id="IPR058581">
    <property type="entry name" value="TM_HPP"/>
</dbReference>
<keyword evidence="2" id="KW-0812">Transmembrane</keyword>
<feature type="transmembrane region" description="Helical" evidence="2">
    <location>
        <begin position="45"/>
        <end position="66"/>
    </location>
</feature>
<evidence type="ECO:0000259" key="3">
    <source>
        <dbReference type="Pfam" id="PF04982"/>
    </source>
</evidence>
<proteinExistence type="predicted"/>
<feature type="domain" description="HPP transmembrane region" evidence="3">
    <location>
        <begin position="50"/>
        <end position="203"/>
    </location>
</feature>
<dbReference type="EMBL" id="JAGTXO010000013">
    <property type="protein sequence ID" value="KAG8464256.1"/>
    <property type="molecule type" value="Genomic_DNA"/>
</dbReference>
<feature type="region of interest" description="Disordered" evidence="1">
    <location>
        <begin position="1"/>
        <end position="42"/>
    </location>
</feature>
<evidence type="ECO:0000313" key="4">
    <source>
        <dbReference type="EMBL" id="KAG8464256.1"/>
    </source>
</evidence>
<dbReference type="InterPro" id="IPR007065">
    <property type="entry name" value="HPP"/>
</dbReference>
<organism evidence="4 5">
    <name type="scientific">Diacronema lutheri</name>
    <name type="common">Unicellular marine alga</name>
    <name type="synonym">Monochrysis lutheri</name>
    <dbReference type="NCBI Taxonomy" id="2081491"/>
    <lineage>
        <taxon>Eukaryota</taxon>
        <taxon>Haptista</taxon>
        <taxon>Haptophyta</taxon>
        <taxon>Pavlovophyceae</taxon>
        <taxon>Pavlovales</taxon>
        <taxon>Pavlovaceae</taxon>
        <taxon>Diacronema</taxon>
    </lineage>
</organism>
<reference evidence="4" key="1">
    <citation type="submission" date="2021-05" db="EMBL/GenBank/DDBJ databases">
        <title>The genome of the haptophyte Pavlova lutheri (Diacronema luteri, Pavlovales) - a model for lipid biosynthesis in eukaryotic algae.</title>
        <authorList>
            <person name="Hulatt C.J."/>
            <person name="Posewitz M.C."/>
        </authorList>
    </citation>
    <scope>NUCLEOTIDE SEQUENCE</scope>
    <source>
        <strain evidence="4">NIVA-4/92</strain>
    </source>
</reference>
<accession>A0A8J6CAN1</accession>
<dbReference type="OrthoDB" id="2016548at2759"/>
<feature type="transmembrane region" description="Helical" evidence="2">
    <location>
        <begin position="78"/>
        <end position="96"/>
    </location>
</feature>